<dbReference type="Proteomes" id="UP000450917">
    <property type="component" value="Unassembled WGS sequence"/>
</dbReference>
<comment type="caution">
    <text evidence="1">The sequence shown here is derived from an EMBL/GenBank/DDBJ whole genome shotgun (WGS) entry which is preliminary data.</text>
</comment>
<proteinExistence type="predicted"/>
<protein>
    <submittedName>
        <fullName evidence="1">Uncharacterized protein</fullName>
    </submittedName>
</protein>
<dbReference type="EMBL" id="WNZX01000009">
    <property type="protein sequence ID" value="MUG71496.1"/>
    <property type="molecule type" value="Genomic_DNA"/>
</dbReference>
<reference evidence="1 2" key="1">
    <citation type="submission" date="2019-11" db="EMBL/GenBank/DDBJ databases">
        <title>Draft genome sequences of five Paenibacillus species of dairy origin.</title>
        <authorList>
            <person name="Olajide A.M."/>
            <person name="Chen S."/>
            <person name="Lapointe G."/>
        </authorList>
    </citation>
    <scope>NUCLEOTIDE SEQUENCE [LARGE SCALE GENOMIC DNA]</scope>
    <source>
        <strain evidence="1 2">2CS3</strain>
    </source>
</reference>
<keyword evidence="2" id="KW-1185">Reference proteome</keyword>
<dbReference type="RefSeq" id="WP_054797694.1">
    <property type="nucleotide sequence ID" value="NZ_JBDLZV010000001.1"/>
</dbReference>
<accession>A0A7X2ZB01</accession>
<name>A0A7X2ZB01_9BACL</name>
<sequence length="65" mass="7044">MLRGRKLPGADKHVLQRFGDLGVELRAAVSAKFFAAVSTDSFGRSLHPLPLWCQQQETLSTCGSG</sequence>
<evidence type="ECO:0000313" key="1">
    <source>
        <dbReference type="EMBL" id="MUG71496.1"/>
    </source>
</evidence>
<gene>
    <name evidence="1" type="ORF">GNP93_12535</name>
</gene>
<evidence type="ECO:0000313" key="2">
    <source>
        <dbReference type="Proteomes" id="UP000450917"/>
    </source>
</evidence>
<organism evidence="1 2">
    <name type="scientific">Paenibacillus validus</name>
    <dbReference type="NCBI Taxonomy" id="44253"/>
    <lineage>
        <taxon>Bacteria</taxon>
        <taxon>Bacillati</taxon>
        <taxon>Bacillota</taxon>
        <taxon>Bacilli</taxon>
        <taxon>Bacillales</taxon>
        <taxon>Paenibacillaceae</taxon>
        <taxon>Paenibacillus</taxon>
    </lineage>
</organism>
<dbReference type="AlphaFoldDB" id="A0A7X2ZB01"/>